<organism evidence="1 2">
    <name type="scientific">Colletotrichum scovillei</name>
    <dbReference type="NCBI Taxonomy" id="1209932"/>
    <lineage>
        <taxon>Eukaryota</taxon>
        <taxon>Fungi</taxon>
        <taxon>Dikarya</taxon>
        <taxon>Ascomycota</taxon>
        <taxon>Pezizomycotina</taxon>
        <taxon>Sordariomycetes</taxon>
        <taxon>Hypocreomycetidae</taxon>
        <taxon>Glomerellales</taxon>
        <taxon>Glomerellaceae</taxon>
        <taxon>Colletotrichum</taxon>
        <taxon>Colletotrichum acutatum species complex</taxon>
    </lineage>
</organism>
<dbReference type="EMBL" id="JAESDN010000010">
    <property type="protein sequence ID" value="KAG7044737.1"/>
    <property type="molecule type" value="Genomic_DNA"/>
</dbReference>
<sequence>MAFLPSGDFCRTPTAVLHRHLAFGQGPQTSSSCPWIFDKGTCTRREPVPFALASSWSRHKAKQTQRFSLSNHFEIRIVHHEDNSRTVCHVCFLSSHPSNIIAHDFGPQAQVTVRNKHNTNRDYLAVSFMSRLSSDTTTATYRRGDRGPLLIFTWPASTFPLVADHRPALGHPSLLNSPMCLGGTE</sequence>
<dbReference type="AlphaFoldDB" id="A0A9P7QYV4"/>
<name>A0A9P7QYV4_9PEZI</name>
<reference evidence="1" key="1">
    <citation type="submission" date="2021-05" db="EMBL/GenBank/DDBJ databases">
        <title>Comparative genomics of three Colletotrichum scovillei strains and genetic complementation revealed genes involved fungal growth and virulence on chili pepper.</title>
        <authorList>
            <person name="Hsieh D.-K."/>
            <person name="Chuang S.-C."/>
            <person name="Chen C.-Y."/>
            <person name="Chao Y.-T."/>
            <person name="Lu M.-Y.J."/>
            <person name="Lee M.-H."/>
            <person name="Shih M.-C."/>
        </authorList>
    </citation>
    <scope>NUCLEOTIDE SEQUENCE</scope>
    <source>
        <strain evidence="1">Coll-153</strain>
    </source>
</reference>
<protein>
    <submittedName>
        <fullName evidence="1">Uncharacterized protein</fullName>
    </submittedName>
</protein>
<comment type="caution">
    <text evidence="1">The sequence shown here is derived from an EMBL/GenBank/DDBJ whole genome shotgun (WGS) entry which is preliminary data.</text>
</comment>
<evidence type="ECO:0000313" key="2">
    <source>
        <dbReference type="Proteomes" id="UP000699042"/>
    </source>
</evidence>
<proteinExistence type="predicted"/>
<evidence type="ECO:0000313" key="1">
    <source>
        <dbReference type="EMBL" id="KAG7044737.1"/>
    </source>
</evidence>
<keyword evidence="2" id="KW-1185">Reference proteome</keyword>
<accession>A0A9P7QYV4</accession>
<dbReference type="Proteomes" id="UP000699042">
    <property type="component" value="Unassembled WGS sequence"/>
</dbReference>
<gene>
    <name evidence="1" type="ORF">JMJ77_004199</name>
</gene>